<name>A0AB35IQ03_9FIRM</name>
<dbReference type="RefSeq" id="WP_272019218.1">
    <property type="nucleotide sequence ID" value="NZ_JAQLKE010000041.1"/>
</dbReference>
<dbReference type="Proteomes" id="UP001211987">
    <property type="component" value="Unassembled WGS sequence"/>
</dbReference>
<reference evidence="2" key="1">
    <citation type="submission" date="2023-01" db="EMBL/GenBank/DDBJ databases">
        <title>Human gut microbiome strain richness.</title>
        <authorList>
            <person name="Chen-Liaw A."/>
        </authorList>
    </citation>
    <scope>NUCLEOTIDE SEQUENCE</scope>
    <source>
        <strain evidence="2">1001217st2_G6_1001217B_191108</strain>
    </source>
</reference>
<proteinExistence type="predicted"/>
<dbReference type="InterPro" id="IPR025272">
    <property type="entry name" value="SocA_Panacea"/>
</dbReference>
<protein>
    <submittedName>
        <fullName evidence="2">DUF4065 domain-containing protein</fullName>
    </submittedName>
</protein>
<comment type="caution">
    <text evidence="2">The sequence shown here is derived from an EMBL/GenBank/DDBJ whole genome shotgun (WGS) entry which is preliminary data.</text>
</comment>
<sequence length="251" mass="29339">MFTHIILISSSYMQGKRIALHYVQDKNTSLENIKNDIFKIRHLCGEDIQLAIHKIPTENESWESVIKKDTFFSDIHLISTLNEFITEVSKDRKLKAIDVAKFILSIKPYTNLGIQKMVYLCYADYLCNYSKKMFDDKIYAYPYGPVISSLYKNFKSYEKNKIQTLDNDETIIIDNTEINAYLARVIFSKDGIEVATSLIETLKKYLNYSASQLVSITHRKNSPWDVIYDEKKFNQVISDKTIEDYHYIESV</sequence>
<feature type="domain" description="Antitoxin SocA-like Panacea" evidence="1">
    <location>
        <begin position="114"/>
        <end position="224"/>
    </location>
</feature>
<dbReference type="AlphaFoldDB" id="A0AB35IQ03"/>
<organism evidence="2 3">
    <name type="scientific">Thomasclavelia ramosa</name>
    <dbReference type="NCBI Taxonomy" id="1547"/>
    <lineage>
        <taxon>Bacteria</taxon>
        <taxon>Bacillati</taxon>
        <taxon>Bacillota</taxon>
        <taxon>Erysipelotrichia</taxon>
        <taxon>Erysipelotrichales</taxon>
        <taxon>Coprobacillaceae</taxon>
        <taxon>Thomasclavelia</taxon>
    </lineage>
</organism>
<evidence type="ECO:0000259" key="1">
    <source>
        <dbReference type="Pfam" id="PF13274"/>
    </source>
</evidence>
<gene>
    <name evidence="2" type="ORF">PM738_16850</name>
</gene>
<accession>A0AB35IQ03</accession>
<evidence type="ECO:0000313" key="2">
    <source>
        <dbReference type="EMBL" id="MDB7085479.1"/>
    </source>
</evidence>
<dbReference type="EMBL" id="JAQLKE010000041">
    <property type="protein sequence ID" value="MDB7085479.1"/>
    <property type="molecule type" value="Genomic_DNA"/>
</dbReference>
<dbReference type="Pfam" id="PF13274">
    <property type="entry name" value="SocA_Panacea"/>
    <property type="match status" value="1"/>
</dbReference>
<evidence type="ECO:0000313" key="3">
    <source>
        <dbReference type="Proteomes" id="UP001211987"/>
    </source>
</evidence>